<sequence>MEECSDIAGVNAPTIPINHDKLDKGTNGIKTILLSEVDNERLCAPWKHSLIIKLLGKQITHQYLREKIQKLWNPTEQFPLIDMGLDYFIVKFSKEENMNKVFYV</sequence>
<gene>
    <name evidence="2" type="ORF">R3W88_008261</name>
</gene>
<evidence type="ECO:0000313" key="3">
    <source>
        <dbReference type="Proteomes" id="UP001311915"/>
    </source>
</evidence>
<name>A0AAV9MAW3_9SOLN</name>
<proteinExistence type="predicted"/>
<dbReference type="EMBL" id="JAWPEI010000002">
    <property type="protein sequence ID" value="KAK4734000.1"/>
    <property type="molecule type" value="Genomic_DNA"/>
</dbReference>
<dbReference type="AlphaFoldDB" id="A0AAV9MAW3"/>
<comment type="caution">
    <text evidence="2">The sequence shown here is derived from an EMBL/GenBank/DDBJ whole genome shotgun (WGS) entry which is preliminary data.</text>
</comment>
<protein>
    <recommendedName>
        <fullName evidence="1">DUF4283 domain-containing protein</fullName>
    </recommendedName>
</protein>
<reference evidence="2 3" key="1">
    <citation type="submission" date="2023-10" db="EMBL/GenBank/DDBJ databases">
        <title>Genome-Wide Identification Analysis in wild type Solanum Pinnatisectum Reveals Some Genes Defensing Phytophthora Infestans.</title>
        <authorList>
            <person name="Sun C."/>
        </authorList>
    </citation>
    <scope>NUCLEOTIDE SEQUENCE [LARGE SCALE GENOMIC DNA]</scope>
    <source>
        <strain evidence="2">LQN</strain>
        <tissue evidence="2">Leaf</tissue>
    </source>
</reference>
<evidence type="ECO:0000313" key="2">
    <source>
        <dbReference type="EMBL" id="KAK4734000.1"/>
    </source>
</evidence>
<accession>A0AAV9MAW3</accession>
<dbReference type="Proteomes" id="UP001311915">
    <property type="component" value="Unassembled WGS sequence"/>
</dbReference>
<evidence type="ECO:0000259" key="1">
    <source>
        <dbReference type="Pfam" id="PF14111"/>
    </source>
</evidence>
<organism evidence="2 3">
    <name type="scientific">Solanum pinnatisectum</name>
    <name type="common">tansyleaf nightshade</name>
    <dbReference type="NCBI Taxonomy" id="50273"/>
    <lineage>
        <taxon>Eukaryota</taxon>
        <taxon>Viridiplantae</taxon>
        <taxon>Streptophyta</taxon>
        <taxon>Embryophyta</taxon>
        <taxon>Tracheophyta</taxon>
        <taxon>Spermatophyta</taxon>
        <taxon>Magnoliopsida</taxon>
        <taxon>eudicotyledons</taxon>
        <taxon>Gunneridae</taxon>
        <taxon>Pentapetalae</taxon>
        <taxon>asterids</taxon>
        <taxon>lamiids</taxon>
        <taxon>Solanales</taxon>
        <taxon>Solanaceae</taxon>
        <taxon>Solanoideae</taxon>
        <taxon>Solaneae</taxon>
        <taxon>Solanum</taxon>
    </lineage>
</organism>
<feature type="domain" description="DUF4283" evidence="1">
    <location>
        <begin position="45"/>
        <end position="101"/>
    </location>
</feature>
<dbReference type="InterPro" id="IPR025558">
    <property type="entry name" value="DUF4283"/>
</dbReference>
<keyword evidence="3" id="KW-1185">Reference proteome</keyword>
<dbReference type="Pfam" id="PF14111">
    <property type="entry name" value="DUF4283"/>
    <property type="match status" value="1"/>
</dbReference>